<feature type="transmembrane region" description="Helical" evidence="1">
    <location>
        <begin position="98"/>
        <end position="114"/>
    </location>
</feature>
<protein>
    <recommendedName>
        <fullName evidence="4">O-antigen polymerase</fullName>
    </recommendedName>
</protein>
<keyword evidence="1" id="KW-0812">Transmembrane</keyword>
<keyword evidence="1" id="KW-0472">Membrane</keyword>
<organism evidence="2 3">
    <name type="scientific">Teichococcus deserti</name>
    <dbReference type="NCBI Taxonomy" id="1817963"/>
    <lineage>
        <taxon>Bacteria</taxon>
        <taxon>Pseudomonadati</taxon>
        <taxon>Pseudomonadota</taxon>
        <taxon>Alphaproteobacteria</taxon>
        <taxon>Acetobacterales</taxon>
        <taxon>Roseomonadaceae</taxon>
        <taxon>Roseomonas</taxon>
    </lineage>
</organism>
<feature type="transmembrane region" description="Helical" evidence="1">
    <location>
        <begin position="368"/>
        <end position="387"/>
    </location>
</feature>
<proteinExistence type="predicted"/>
<dbReference type="Proteomes" id="UP000188879">
    <property type="component" value="Unassembled WGS sequence"/>
</dbReference>
<feature type="transmembrane region" description="Helical" evidence="1">
    <location>
        <begin position="399"/>
        <end position="421"/>
    </location>
</feature>
<gene>
    <name evidence="2" type="ORF">BKE38_01145</name>
</gene>
<dbReference type="EMBL" id="MLCO01000007">
    <property type="protein sequence ID" value="ONG58953.1"/>
    <property type="molecule type" value="Genomic_DNA"/>
</dbReference>
<reference evidence="2 3" key="1">
    <citation type="submission" date="2016-10" db="EMBL/GenBank/DDBJ databases">
        <title>Draft Genome sequence of Roseomonas sp. strain M3.</title>
        <authorList>
            <person name="Subhash Y."/>
            <person name="Lee S."/>
        </authorList>
    </citation>
    <scope>NUCLEOTIDE SEQUENCE [LARGE SCALE GENOMIC DNA]</scope>
    <source>
        <strain evidence="2 3">M3</strain>
    </source>
</reference>
<feature type="transmembrane region" description="Helical" evidence="1">
    <location>
        <begin position="277"/>
        <end position="300"/>
    </location>
</feature>
<evidence type="ECO:0000313" key="3">
    <source>
        <dbReference type="Proteomes" id="UP000188879"/>
    </source>
</evidence>
<keyword evidence="1" id="KW-1133">Transmembrane helix</keyword>
<evidence type="ECO:0000313" key="2">
    <source>
        <dbReference type="EMBL" id="ONG58953.1"/>
    </source>
</evidence>
<feature type="transmembrane region" description="Helical" evidence="1">
    <location>
        <begin position="240"/>
        <end position="265"/>
    </location>
</feature>
<feature type="transmembrane region" description="Helical" evidence="1">
    <location>
        <begin position="152"/>
        <end position="173"/>
    </location>
</feature>
<keyword evidence="3" id="KW-1185">Reference proteome</keyword>
<accession>A0A1V2H8E2</accession>
<feature type="transmembrane region" description="Helical" evidence="1">
    <location>
        <begin position="73"/>
        <end position="93"/>
    </location>
</feature>
<sequence length="451" mass="48777">MPANSPAIPPGFAGGMALGSWPPAEALPAAPRPIPADASQLAHRLTVALLLFATVLQKVAVPGTGGSETAMPISLLLMPILMLTGIGSGVMLVDGRRLAAYLVFMACSAVSFLLSESLRLSMTGWIFVAVMQACFVFRFAPGRFDFARTLRLLSNMAVGFSLIGVGQFCAQFVVGREIAFFMEHYLPPGMLMSGYNFMIPLVWDSPILKSNGVVFAEPSFFCQFLALGMIGELLRAARPWRLAVIGLGLVASYSGTGLMTLAIFLPWYIIDRRRYDLMLLGLIGLALLATQADFLQLSAITDRTAEFSNPNSSAFGRFFSIFMVLQDYILTDLPTLLFGRGPGSVMEFFSQLHYGAFDPTWGKIFYEYGLLGFIAYFTFFTVSFMMARREMRVPLAFTYLFLGGYLVNISILSLLLALVSLPALQRAAPGPGPGLGSGLGAGLGSGLRTRA</sequence>
<comment type="caution">
    <text evidence="2">The sequence shown here is derived from an EMBL/GenBank/DDBJ whole genome shotgun (WGS) entry which is preliminary data.</text>
</comment>
<evidence type="ECO:0008006" key="4">
    <source>
        <dbReference type="Google" id="ProtNLM"/>
    </source>
</evidence>
<evidence type="ECO:0000256" key="1">
    <source>
        <dbReference type="SAM" id="Phobius"/>
    </source>
</evidence>
<name>A0A1V2H8E2_9PROT</name>
<feature type="transmembrane region" description="Helical" evidence="1">
    <location>
        <begin position="120"/>
        <end position="140"/>
    </location>
</feature>
<dbReference type="AlphaFoldDB" id="A0A1V2H8E2"/>